<protein>
    <recommendedName>
        <fullName evidence="12 13">Cardiolipin synthase</fullName>
        <shortName evidence="12">CL synthase</shortName>
        <ecNumber evidence="12 13">2.7.8.-</ecNumber>
    </recommendedName>
</protein>
<comment type="similarity">
    <text evidence="12">Belongs to the phospholipase D family. Cardiolipin synthase subfamily.</text>
</comment>
<keyword evidence="10 12" id="KW-0594">Phospholipid biosynthesis</keyword>
<proteinExistence type="inferred from homology"/>
<comment type="catalytic activity">
    <reaction evidence="12">
        <text>2 a 1,2-diacyl-sn-glycero-3-phospho-(1'-sn-glycerol) = a cardiolipin + glycerol</text>
        <dbReference type="Rhea" id="RHEA:31451"/>
        <dbReference type="ChEBI" id="CHEBI:17754"/>
        <dbReference type="ChEBI" id="CHEBI:62237"/>
        <dbReference type="ChEBI" id="CHEBI:64716"/>
    </reaction>
</comment>
<evidence type="ECO:0000256" key="10">
    <source>
        <dbReference type="ARBA" id="ARBA00023209"/>
    </source>
</evidence>
<keyword evidence="5 12" id="KW-0812">Transmembrane</keyword>
<organism evidence="15 16">
    <name type="scientific">Saonia flava</name>
    <dbReference type="NCBI Taxonomy" id="523696"/>
    <lineage>
        <taxon>Bacteria</taxon>
        <taxon>Pseudomonadati</taxon>
        <taxon>Bacteroidota</taxon>
        <taxon>Flavobacteriia</taxon>
        <taxon>Flavobacteriales</taxon>
        <taxon>Flavobacteriaceae</taxon>
        <taxon>Saonia</taxon>
    </lineage>
</organism>
<keyword evidence="11 12" id="KW-1208">Phospholipid metabolism</keyword>
<feature type="active site" evidence="12">
    <location>
        <position position="385"/>
    </location>
</feature>
<evidence type="ECO:0000313" key="16">
    <source>
        <dbReference type="Proteomes" id="UP000590442"/>
    </source>
</evidence>
<dbReference type="CDD" id="cd09110">
    <property type="entry name" value="PLDc_CLS_1"/>
    <property type="match status" value="1"/>
</dbReference>
<name>A0A846R2I1_9FLAO</name>
<dbReference type="InterPro" id="IPR030874">
    <property type="entry name" value="Cardiolipin_synth_Firmi"/>
</dbReference>
<accession>A0A846R2I1</accession>
<feature type="active site" evidence="12">
    <location>
        <position position="387"/>
    </location>
</feature>
<keyword evidence="3 12" id="KW-0444">Lipid biosynthesis</keyword>
<dbReference type="InterPro" id="IPR001736">
    <property type="entry name" value="PLipase_D/transphosphatidylase"/>
</dbReference>
<feature type="active site" evidence="12">
    <location>
        <position position="392"/>
    </location>
</feature>
<evidence type="ECO:0000256" key="11">
    <source>
        <dbReference type="ARBA" id="ARBA00023264"/>
    </source>
</evidence>
<dbReference type="PANTHER" id="PTHR21248">
    <property type="entry name" value="CARDIOLIPIN SYNTHASE"/>
    <property type="match status" value="1"/>
</dbReference>
<feature type="active site" evidence="12">
    <location>
        <position position="209"/>
    </location>
</feature>
<feature type="active site" evidence="12">
    <location>
        <position position="211"/>
    </location>
</feature>
<dbReference type="EC" id="2.7.8.-" evidence="12 13"/>
<dbReference type="InterPro" id="IPR022924">
    <property type="entry name" value="Cardiolipin_synthase"/>
</dbReference>
<evidence type="ECO:0000256" key="9">
    <source>
        <dbReference type="ARBA" id="ARBA00023136"/>
    </source>
</evidence>
<feature type="active site" evidence="12">
    <location>
        <position position="216"/>
    </location>
</feature>
<evidence type="ECO:0000256" key="13">
    <source>
        <dbReference type="NCBIfam" id="TIGR04265"/>
    </source>
</evidence>
<keyword evidence="2 12" id="KW-1003">Cell membrane</keyword>
<comment type="subcellular location">
    <subcellularLocation>
        <location evidence="1 12">Cell membrane</location>
        <topology evidence="1 12">Multi-pass membrane protein</topology>
    </subcellularLocation>
</comment>
<evidence type="ECO:0000256" key="7">
    <source>
        <dbReference type="ARBA" id="ARBA00022989"/>
    </source>
</evidence>
<dbReference type="Proteomes" id="UP000590442">
    <property type="component" value="Unassembled WGS sequence"/>
</dbReference>
<dbReference type="PANTHER" id="PTHR21248:SF22">
    <property type="entry name" value="PHOSPHOLIPASE D"/>
    <property type="match status" value="1"/>
</dbReference>
<evidence type="ECO:0000256" key="2">
    <source>
        <dbReference type="ARBA" id="ARBA00022475"/>
    </source>
</evidence>
<evidence type="ECO:0000256" key="3">
    <source>
        <dbReference type="ARBA" id="ARBA00022516"/>
    </source>
</evidence>
<dbReference type="GO" id="GO:0008808">
    <property type="term" value="F:cardiolipin synthase activity"/>
    <property type="evidence" value="ECO:0007669"/>
    <property type="project" value="UniProtKB-UniRule"/>
</dbReference>
<sequence>MWLIIFLVLYIILAISIVLSLLIHGVKPAKTLGWLLAIFTIPVGGILLYLMIGRNRRKQKLYHSKKDEKLSSLHQNVSVENELYKRNKKIIHLIQRNTDHAPTLTNELTLLKDGKITFQSIFDDLEKAKDYIHLQYYIFEEGELANKLLELFKKKIAQNVKIRLIYDGIGSYSLSKSYLKKLKVIGVEAYPFLPFRFGRFLSSLNYRNHRKIIVIDDKIGFTGGINVSDKYLKGDPNLGTWHDMHLRIEGLAAWYLNRIFILDWYLATKQSIATKAPIIDPNKIHGKIVQIVPSGPDDDFSSIEQAYFSIITTAKEYVYITNPYIIPSQAILHALQTAALSGVDVRMLVSESADSTIVNWTVKSYFESFLKAGIKIFLYPDGFLHSKIVVSDNAIVSIGTANVDIRSFHQNYEVNAIVYNSDFAKKLKEDFLIDSGKSIELHYEVYTRRPWIHRLKEGAAKILSPIL</sequence>
<evidence type="ECO:0000256" key="5">
    <source>
        <dbReference type="ARBA" id="ARBA00022692"/>
    </source>
</evidence>
<feature type="domain" description="PLD phosphodiesterase" evidence="14">
    <location>
        <begin position="204"/>
        <end position="231"/>
    </location>
</feature>
<dbReference type="AlphaFoldDB" id="A0A846R2I1"/>
<evidence type="ECO:0000256" key="1">
    <source>
        <dbReference type="ARBA" id="ARBA00004651"/>
    </source>
</evidence>
<evidence type="ECO:0000256" key="8">
    <source>
        <dbReference type="ARBA" id="ARBA00023098"/>
    </source>
</evidence>
<dbReference type="GO" id="GO:0005886">
    <property type="term" value="C:plasma membrane"/>
    <property type="evidence" value="ECO:0007669"/>
    <property type="project" value="UniProtKB-SubCell"/>
</dbReference>
<evidence type="ECO:0000313" key="15">
    <source>
        <dbReference type="EMBL" id="NJB72155.1"/>
    </source>
</evidence>
<dbReference type="Pfam" id="PF13091">
    <property type="entry name" value="PLDc_2"/>
    <property type="match status" value="2"/>
</dbReference>
<dbReference type="CDD" id="cd09112">
    <property type="entry name" value="PLDc_CLS_2"/>
    <property type="match status" value="1"/>
</dbReference>
<dbReference type="InterPro" id="IPR025202">
    <property type="entry name" value="PLD-like_dom"/>
</dbReference>
<dbReference type="SMART" id="SM00155">
    <property type="entry name" value="PLDc"/>
    <property type="match status" value="2"/>
</dbReference>
<reference evidence="15 16" key="1">
    <citation type="submission" date="2020-03" db="EMBL/GenBank/DDBJ databases">
        <title>Genomic Encyclopedia of Type Strains, Phase IV (KMG-IV): sequencing the most valuable type-strain genomes for metagenomic binning, comparative biology and taxonomic classification.</title>
        <authorList>
            <person name="Goeker M."/>
        </authorList>
    </citation>
    <scope>NUCLEOTIDE SEQUENCE [LARGE SCALE GENOMIC DNA]</scope>
    <source>
        <strain evidence="15 16">DSM 29762</strain>
    </source>
</reference>
<dbReference type="PROSITE" id="PS50035">
    <property type="entry name" value="PLD"/>
    <property type="match status" value="2"/>
</dbReference>
<comment type="caution">
    <text evidence="15">The sequence shown here is derived from an EMBL/GenBank/DDBJ whole genome shotgun (WGS) entry which is preliminary data.</text>
</comment>
<dbReference type="InterPro" id="IPR027379">
    <property type="entry name" value="CLS_N"/>
</dbReference>
<keyword evidence="9 12" id="KW-0472">Membrane</keyword>
<dbReference type="HAMAP" id="MF_01916">
    <property type="entry name" value="Cardiolipin_synth_Cls"/>
    <property type="match status" value="1"/>
</dbReference>
<keyword evidence="4 12" id="KW-0808">Transferase</keyword>
<gene>
    <name evidence="15" type="ORF">GGR42_002646</name>
</gene>
<dbReference type="GO" id="GO:0032049">
    <property type="term" value="P:cardiolipin biosynthetic process"/>
    <property type="evidence" value="ECO:0007669"/>
    <property type="project" value="UniProtKB-UniRule"/>
</dbReference>
<dbReference type="RefSeq" id="WP_167964888.1">
    <property type="nucleotide sequence ID" value="NZ_JAATJJ010000002.1"/>
</dbReference>
<dbReference type="Pfam" id="PF13396">
    <property type="entry name" value="PLDc_N"/>
    <property type="match status" value="1"/>
</dbReference>
<keyword evidence="16" id="KW-1185">Reference proteome</keyword>
<keyword evidence="8 12" id="KW-0443">Lipid metabolism</keyword>
<comment type="function">
    <text evidence="12">Catalyzes the reversible phosphatidyl group transfer from one phosphatidylglycerol molecule to another to form cardiolipin (CL) (diphosphatidylglycerol) and glycerol.</text>
</comment>
<keyword evidence="7 12" id="KW-1133">Transmembrane helix</keyword>
<dbReference type="NCBIfam" id="TIGR04265">
    <property type="entry name" value="bac_cardiolipin"/>
    <property type="match status" value="1"/>
</dbReference>
<dbReference type="Gene3D" id="3.30.870.10">
    <property type="entry name" value="Endonuclease Chain A"/>
    <property type="match status" value="2"/>
</dbReference>
<feature type="transmembrane region" description="Helical" evidence="12">
    <location>
        <begin position="32"/>
        <end position="52"/>
    </location>
</feature>
<feature type="transmembrane region" description="Helical" evidence="12">
    <location>
        <begin position="7"/>
        <end position="26"/>
    </location>
</feature>
<evidence type="ECO:0000259" key="14">
    <source>
        <dbReference type="PROSITE" id="PS50035"/>
    </source>
</evidence>
<feature type="domain" description="PLD phosphodiesterase" evidence="14">
    <location>
        <begin position="380"/>
        <end position="407"/>
    </location>
</feature>
<dbReference type="EMBL" id="JAATJJ010000002">
    <property type="protein sequence ID" value="NJB72155.1"/>
    <property type="molecule type" value="Genomic_DNA"/>
</dbReference>
<evidence type="ECO:0000256" key="4">
    <source>
        <dbReference type="ARBA" id="ARBA00022679"/>
    </source>
</evidence>
<dbReference type="SUPFAM" id="SSF56024">
    <property type="entry name" value="Phospholipase D/nuclease"/>
    <property type="match status" value="2"/>
</dbReference>
<evidence type="ECO:0000256" key="12">
    <source>
        <dbReference type="HAMAP-Rule" id="MF_01916"/>
    </source>
</evidence>
<evidence type="ECO:0000256" key="6">
    <source>
        <dbReference type="ARBA" id="ARBA00022737"/>
    </source>
</evidence>
<keyword evidence="6" id="KW-0677">Repeat</keyword>